<dbReference type="SUPFAM" id="SSF53300">
    <property type="entry name" value="vWA-like"/>
    <property type="match status" value="1"/>
</dbReference>
<accession>A0ABM8K4J5</accession>
<keyword evidence="3" id="KW-1185">Reference proteome</keyword>
<gene>
    <name evidence="2" type="ORF">CRDW_12410</name>
</gene>
<proteinExistence type="predicted"/>
<dbReference type="SMART" id="SM00327">
    <property type="entry name" value="VWA"/>
    <property type="match status" value="1"/>
</dbReference>
<dbReference type="InterPro" id="IPR036465">
    <property type="entry name" value="vWFA_dom_sf"/>
</dbReference>
<organism evidence="2 3">
    <name type="scientific">Chryseobacterium gambrini</name>
    <dbReference type="NCBI Taxonomy" id="373672"/>
    <lineage>
        <taxon>Bacteria</taxon>
        <taxon>Pseudomonadati</taxon>
        <taxon>Bacteroidota</taxon>
        <taxon>Flavobacteriia</taxon>
        <taxon>Flavobacteriales</taxon>
        <taxon>Weeksellaceae</taxon>
        <taxon>Chryseobacterium group</taxon>
        <taxon>Chryseobacterium</taxon>
    </lineage>
</organism>
<name>A0ABM8K4J5_9FLAO</name>
<evidence type="ECO:0000259" key="1">
    <source>
        <dbReference type="PROSITE" id="PS50234"/>
    </source>
</evidence>
<protein>
    <submittedName>
        <fullName evidence="2">VWA domain-containing protein</fullName>
    </submittedName>
</protein>
<dbReference type="PROSITE" id="PS50234">
    <property type="entry name" value="VWFA"/>
    <property type="match status" value="1"/>
</dbReference>
<dbReference type="InterPro" id="IPR002035">
    <property type="entry name" value="VWF_A"/>
</dbReference>
<dbReference type="Gene3D" id="3.40.50.410">
    <property type="entry name" value="von Willebrand factor, type A domain"/>
    <property type="match status" value="1"/>
</dbReference>
<evidence type="ECO:0000313" key="3">
    <source>
        <dbReference type="Proteomes" id="UP001380186"/>
    </source>
</evidence>
<dbReference type="Proteomes" id="UP001380186">
    <property type="component" value="Chromosome"/>
</dbReference>
<dbReference type="Pfam" id="PF13519">
    <property type="entry name" value="VWA_2"/>
    <property type="match status" value="1"/>
</dbReference>
<dbReference type="EMBL" id="AP029022">
    <property type="protein sequence ID" value="BEV03867.1"/>
    <property type="molecule type" value="Genomic_DNA"/>
</dbReference>
<dbReference type="CDD" id="cd00198">
    <property type="entry name" value="vWFA"/>
    <property type="match status" value="1"/>
</dbReference>
<sequence length="303" mass="34774">MTTVWQEKIFISLDFFLTLKKYVFSAQNKLIETMKYLSLLIFIMLIYCGKKESKPIKNPSVPQQNIALLVDNSLTMIAKDFEPDRISVLKETIKNIIEHKKENQAFSIVVFAGNSYILCPLTKDKNKLFAAVNGLNRGIMKLKPGTNFSNALLNGINSLSGEFDYKSMMVFSDGKETIQSYPLEIPLENAKRNNITIHTTMITPKDFTILPLTIDSKGNFQFIKMKAKPADSALMKKISSETNGNFKLFYTKQEIQKFNFIQFFESDHKETKKVSPKINDKELSKIYKQIQKTNDSLNIIFQK</sequence>
<feature type="domain" description="VWFA" evidence="1">
    <location>
        <begin position="65"/>
        <end position="290"/>
    </location>
</feature>
<reference evidence="2 3" key="1">
    <citation type="journal article" date="2020" name="Microbes Environ.">
        <title>Synthetic bacterial community of duckweed: a simple and stable system to study plant-microbe interactions.</title>
        <authorList>
            <person name="Ishizawa H."/>
            <person name="Tada M."/>
            <person name="Kuroda M."/>
            <person name="Inoue D."/>
            <person name="Futamata H."/>
            <person name="Ike M."/>
        </authorList>
    </citation>
    <scope>NUCLEOTIDE SEQUENCE [LARGE SCALE GENOMIC DNA]</scope>
    <source>
        <strain evidence="2 3">DW100</strain>
    </source>
</reference>
<dbReference type="RefSeq" id="WP_338614676.1">
    <property type="nucleotide sequence ID" value="NZ_AP029022.1"/>
</dbReference>
<evidence type="ECO:0000313" key="2">
    <source>
        <dbReference type="EMBL" id="BEV03867.1"/>
    </source>
</evidence>